<sequence>MSTNESTQADDEQIRETYEEYVIRGESVAMIADPERTHAWIQSDVTVEIEQ</sequence>
<dbReference type="GeneID" id="59369173"/>
<dbReference type="EMBL" id="CP001688">
    <property type="protein sequence ID" value="ACV49258.1"/>
    <property type="molecule type" value="Genomic_DNA"/>
</dbReference>
<dbReference type="KEGG" id="hmu:Hmuk_3153"/>
<evidence type="ECO:0000313" key="2">
    <source>
        <dbReference type="Proteomes" id="UP000001746"/>
    </source>
</evidence>
<keyword evidence="2" id="KW-1185">Reference proteome</keyword>
<proteinExistence type="predicted"/>
<dbReference type="RefSeq" id="WP_015764100.1">
    <property type="nucleotide sequence ID" value="NC_013202.1"/>
</dbReference>
<dbReference type="AlphaFoldDB" id="C7P2E3"/>
<dbReference type="OrthoDB" id="229380at2157"/>
<organism evidence="1 2">
    <name type="scientific">Halomicrobium mukohataei (strain ATCC 700874 / DSM 12286 / JCM 9738 / NCIMB 13541)</name>
    <name type="common">Haloarcula mukohataei</name>
    <dbReference type="NCBI Taxonomy" id="485914"/>
    <lineage>
        <taxon>Archaea</taxon>
        <taxon>Methanobacteriati</taxon>
        <taxon>Methanobacteriota</taxon>
        <taxon>Stenosarchaea group</taxon>
        <taxon>Halobacteria</taxon>
        <taxon>Halobacteriales</taxon>
        <taxon>Haloarculaceae</taxon>
        <taxon>Halomicrobium</taxon>
    </lineage>
</organism>
<reference evidence="1 2" key="1">
    <citation type="journal article" date="2009" name="Stand. Genomic Sci.">
        <title>Complete genome sequence of Halomicrobium mukohataei type strain (arg-2).</title>
        <authorList>
            <person name="Tindall B.J."/>
            <person name="Schneider S."/>
            <person name="Lapidus A."/>
            <person name="Copeland A."/>
            <person name="Glavina Del Rio T."/>
            <person name="Nolan M."/>
            <person name="Lucas S."/>
            <person name="Chen F."/>
            <person name="Tice H."/>
            <person name="Cheng J.F."/>
            <person name="Saunders E."/>
            <person name="Bruce D."/>
            <person name="Goodwin L."/>
            <person name="Pitluck S."/>
            <person name="Mikhailova N."/>
            <person name="Pati A."/>
            <person name="Ivanova N."/>
            <person name="Mavrommatis K."/>
            <person name="Chen A."/>
            <person name="Palaniappan K."/>
            <person name="Chain P."/>
            <person name="Land M."/>
            <person name="Hauser L."/>
            <person name="Chang Y.J."/>
            <person name="Jeffries C.D."/>
            <person name="Brettin T."/>
            <person name="Han C."/>
            <person name="Rohde M."/>
            <person name="Goker M."/>
            <person name="Bristow J."/>
            <person name="Eisen J.A."/>
            <person name="Markowitz V."/>
            <person name="Hugenholtz P."/>
            <person name="Klenk H.P."/>
            <person name="Kyrpides N.C."/>
            <person name="Detter J.C."/>
        </authorList>
    </citation>
    <scope>NUCLEOTIDE SEQUENCE [LARGE SCALE GENOMIC DNA]</scope>
    <source>
        <strain evidence="2">ATCC 700874 / DSM 12286 / JCM 9738 / NCIMB 13541</strain>
    </source>
</reference>
<dbReference type="eggNOG" id="arCOG09109">
    <property type="taxonomic scope" value="Archaea"/>
</dbReference>
<accession>C7P2E3</accession>
<protein>
    <submittedName>
        <fullName evidence="1">Uncharacterized protein</fullName>
    </submittedName>
</protein>
<gene>
    <name evidence="1" type="ordered locus">Hmuk_3153</name>
</gene>
<name>C7P2E3_HALMD</name>
<dbReference type="HOGENOM" id="CLU_3094003_0_0_2"/>
<dbReference type="STRING" id="485914.Hmuk_3153"/>
<evidence type="ECO:0000313" key="1">
    <source>
        <dbReference type="EMBL" id="ACV49258.1"/>
    </source>
</evidence>
<dbReference type="Proteomes" id="UP000001746">
    <property type="component" value="Chromosome"/>
</dbReference>